<proteinExistence type="predicted"/>
<dbReference type="EMBL" id="CAJC01000161">
    <property type="protein sequence ID" value="CCI53871.1"/>
    <property type="molecule type" value="Genomic_DNA"/>
</dbReference>
<dbReference type="Proteomes" id="UP000035720">
    <property type="component" value="Unassembled WGS sequence"/>
</dbReference>
<evidence type="ECO:0008006" key="3">
    <source>
        <dbReference type="Google" id="ProtNLM"/>
    </source>
</evidence>
<accession>A0A077M983</accession>
<name>A0A077M983_9MICO</name>
<dbReference type="InterPro" id="IPR021412">
    <property type="entry name" value="DUF3052"/>
</dbReference>
<evidence type="ECO:0000313" key="1">
    <source>
        <dbReference type="EMBL" id="CCI53871.1"/>
    </source>
</evidence>
<reference evidence="1 2" key="1">
    <citation type="journal article" date="2013" name="ISME J.">
        <title>A metabolic model for members of the genus Tetrasphaera involved in enhanced biological phosphorus removal.</title>
        <authorList>
            <person name="Kristiansen R."/>
            <person name="Nguyen H.T.T."/>
            <person name="Saunders A.M."/>
            <person name="Nielsen J.L."/>
            <person name="Wimmer R."/>
            <person name="Le V.Q."/>
            <person name="McIlroy S.J."/>
            <person name="Petrovski S."/>
            <person name="Seviour R.J."/>
            <person name="Calteau A."/>
            <person name="Nielsen K.L."/>
            <person name="Nielsen P.H."/>
        </authorList>
    </citation>
    <scope>NUCLEOTIDE SEQUENCE [LARGE SCALE GENOMIC DNA]</scope>
    <source>
        <strain evidence="1 2">Ben 74</strain>
    </source>
</reference>
<protein>
    <recommendedName>
        <fullName evidence="3">DUF3052 domain-containing protein</fullName>
    </recommendedName>
</protein>
<dbReference type="AlphaFoldDB" id="A0A077M983"/>
<comment type="caution">
    <text evidence="1">The sequence shown here is derived from an EMBL/GenBank/DDBJ whole genome shotgun (WGS) entry which is preliminary data.</text>
</comment>
<keyword evidence="2" id="KW-1185">Reference proteome</keyword>
<dbReference type="Pfam" id="PF11253">
    <property type="entry name" value="DUF3052"/>
    <property type="match status" value="1"/>
</dbReference>
<dbReference type="RefSeq" id="WP_048543925.1">
    <property type="nucleotide sequence ID" value="NZ_HF571038.1"/>
</dbReference>
<organism evidence="1 2">
    <name type="scientific">Nostocoides jenkinsii Ben 74</name>
    <dbReference type="NCBI Taxonomy" id="1193518"/>
    <lineage>
        <taxon>Bacteria</taxon>
        <taxon>Bacillati</taxon>
        <taxon>Actinomycetota</taxon>
        <taxon>Actinomycetes</taxon>
        <taxon>Micrococcales</taxon>
        <taxon>Intrasporangiaceae</taxon>
        <taxon>Nostocoides</taxon>
    </lineage>
</organism>
<evidence type="ECO:0000313" key="2">
    <source>
        <dbReference type="Proteomes" id="UP000035720"/>
    </source>
</evidence>
<sequence>MNAPAARSGPGSPIGRLGFIAGQVVQELGYDDDIDHEWRADLVDVVGAELEYDDFTGVADVVLLWWRDGDGDLTDALVDALVNLADDAAIVLLTPKRGREGEVDPADIEEAAVTAGLHPTGTVNAGTDWCAQRLVPPKAARR</sequence>
<dbReference type="STRING" id="1193518.BN13_50040"/>
<gene>
    <name evidence="1" type="ORF">BN13_50040</name>
</gene>